<feature type="compositionally biased region" description="Polar residues" evidence="15">
    <location>
        <begin position="642"/>
        <end position="656"/>
    </location>
</feature>
<keyword evidence="16" id="KW-0732">Signal</keyword>
<organism evidence="17 18">
    <name type="scientific">Smittium megazygosporum</name>
    <dbReference type="NCBI Taxonomy" id="133381"/>
    <lineage>
        <taxon>Eukaryota</taxon>
        <taxon>Fungi</taxon>
        <taxon>Fungi incertae sedis</taxon>
        <taxon>Zoopagomycota</taxon>
        <taxon>Kickxellomycotina</taxon>
        <taxon>Harpellomycetes</taxon>
        <taxon>Harpellales</taxon>
        <taxon>Legeriomycetaceae</taxon>
        <taxon>Smittium</taxon>
    </lineage>
</organism>
<dbReference type="GO" id="GO:0005886">
    <property type="term" value="C:plasma membrane"/>
    <property type="evidence" value="ECO:0007669"/>
    <property type="project" value="UniProtKB-SubCell"/>
</dbReference>
<feature type="compositionally biased region" description="Polar residues" evidence="15">
    <location>
        <begin position="440"/>
        <end position="462"/>
    </location>
</feature>
<evidence type="ECO:0000256" key="6">
    <source>
        <dbReference type="ARBA" id="ARBA00022801"/>
    </source>
</evidence>
<dbReference type="Proteomes" id="UP000245609">
    <property type="component" value="Unassembled WGS sequence"/>
</dbReference>
<evidence type="ECO:0000256" key="15">
    <source>
        <dbReference type="SAM" id="MobiDB-lite"/>
    </source>
</evidence>
<evidence type="ECO:0000256" key="11">
    <source>
        <dbReference type="ARBA" id="ARBA00023326"/>
    </source>
</evidence>
<dbReference type="PANTHER" id="PTHR16631">
    <property type="entry name" value="GLUCAN 1,3-BETA-GLUCOSIDASE"/>
    <property type="match status" value="1"/>
</dbReference>
<dbReference type="SUPFAM" id="SSF51445">
    <property type="entry name" value="(Trans)glycosidases"/>
    <property type="match status" value="1"/>
</dbReference>
<comment type="similarity">
    <text evidence="3">Belongs to the glycosyl hydrolase 17 family.</text>
</comment>
<feature type="signal peptide" evidence="16">
    <location>
        <begin position="1"/>
        <end position="18"/>
    </location>
</feature>
<keyword evidence="9" id="KW-0119">Carbohydrate metabolism</keyword>
<feature type="compositionally biased region" description="Basic and acidic residues" evidence="15">
    <location>
        <begin position="583"/>
        <end position="592"/>
    </location>
</feature>
<evidence type="ECO:0000256" key="14">
    <source>
        <dbReference type="ARBA" id="ARBA00043078"/>
    </source>
</evidence>
<dbReference type="GO" id="GO:0005576">
    <property type="term" value="C:extracellular region"/>
    <property type="evidence" value="ECO:0007669"/>
    <property type="project" value="TreeGrafter"/>
</dbReference>
<dbReference type="GO" id="GO:0000272">
    <property type="term" value="P:polysaccharide catabolic process"/>
    <property type="evidence" value="ECO:0007669"/>
    <property type="project" value="UniProtKB-KW"/>
</dbReference>
<dbReference type="InterPro" id="IPR050732">
    <property type="entry name" value="Beta-glucan_modifiers"/>
</dbReference>
<feature type="compositionally biased region" description="Polar residues" evidence="15">
    <location>
        <begin position="356"/>
        <end position="376"/>
    </location>
</feature>
<comment type="catalytic activity">
    <reaction evidence="1">
        <text>Hydrolysis of (1-&gt;3)-beta-D-glucosidic linkages in (1-&gt;3)-beta-D-glucans.</text>
        <dbReference type="EC" id="3.2.1.39"/>
    </reaction>
</comment>
<evidence type="ECO:0000256" key="16">
    <source>
        <dbReference type="SAM" id="SignalP"/>
    </source>
</evidence>
<feature type="compositionally biased region" description="Basic and acidic residues" evidence="15">
    <location>
        <begin position="501"/>
        <end position="535"/>
    </location>
</feature>
<sequence length="716" mass="79937">MSILNIVLYFFIFLKINAELAGLVLSEKNEKGECRSFDEIRAYIERFNETITEFRTESISACDIAKKVLDCLKNTKKNVHLEFPATGNQTGFDEDLEELKKIALSNSTKENIAGIIMGSYSTNGINHNEEDQLIEKIKRVKRALKENGMSSVPISVSGQPGIYTPKLVEEIDYISPQVSPYYMGEGLEEAVDDVFNIAITLQNKYPDKRVLLGKVGWPTFGPQIGNATPSIENSYAFMNELYCKSVPAYMPFFWNGMFDHEWNVHDVINNPGIQGVSSWGIINSENGNLKYPDQSVLFKCNIPDQTLYCRIACIKNRFNAPDPNCICPQEDLSQYRPEFLKFSEQIISKDQESGRENSNNVQQHVDSSSKGTQSQNRPYQKNLILLSLIFQAINSLKYIPHTPVICSVNQTAHIPLSKLPGLHVKIPECVTKDGVDKNSEQVSSPEVKNVPSLPSNPAQNGLEQPKAIPNPNEGKPANSTDIVDKESGQKGQTPPAAQKGALEKGPQDLAEQPKEKQDNKEDKPDIANNHPDEKGGQTPESLPVKQAEPSEETSNALNVEPKTPSEVQKFEPSNFDLNMQDMSQKEQQEDHVTPNNPTENQHLNDPNLQQIMPDFLSDQNEEPVPEQQETETHLQLPARLPPQQNIPSPGNLPSSQFQPAALFSLHRLDIPSNSVNDHLPMGLDPNAPNNNQVSNENLVDRISDIVRNQNSINLEC</sequence>
<dbReference type="InterPro" id="IPR017853">
    <property type="entry name" value="GH"/>
</dbReference>
<dbReference type="OrthoDB" id="77201at2759"/>
<evidence type="ECO:0000256" key="7">
    <source>
        <dbReference type="ARBA" id="ARBA00023136"/>
    </source>
</evidence>
<keyword evidence="10" id="KW-0961">Cell wall biogenesis/degradation</keyword>
<evidence type="ECO:0000256" key="12">
    <source>
        <dbReference type="ARBA" id="ARBA00037649"/>
    </source>
</evidence>
<feature type="region of interest" description="Disordered" evidence="15">
    <location>
        <begin position="351"/>
        <end position="376"/>
    </location>
</feature>
<evidence type="ECO:0000256" key="13">
    <source>
        <dbReference type="ARBA" id="ARBA00042373"/>
    </source>
</evidence>
<keyword evidence="18" id="KW-1185">Reference proteome</keyword>
<dbReference type="EMBL" id="MBFS01000057">
    <property type="protein sequence ID" value="PVV04956.1"/>
    <property type="molecule type" value="Genomic_DNA"/>
</dbReference>
<comment type="subcellular location">
    <subcellularLocation>
        <location evidence="2">Cell membrane</location>
        <topology evidence="2">Single-pass type II membrane protein</topology>
    </subcellularLocation>
</comment>
<name>A0A2T9ZK08_9FUNG</name>
<evidence type="ECO:0000313" key="17">
    <source>
        <dbReference type="EMBL" id="PVV04956.1"/>
    </source>
</evidence>
<dbReference type="GO" id="GO:0009277">
    <property type="term" value="C:fungal-type cell wall"/>
    <property type="evidence" value="ECO:0007669"/>
    <property type="project" value="TreeGrafter"/>
</dbReference>
<proteinExistence type="inferred from homology"/>
<evidence type="ECO:0000256" key="9">
    <source>
        <dbReference type="ARBA" id="ARBA00023277"/>
    </source>
</evidence>
<feature type="region of interest" description="Disordered" evidence="15">
    <location>
        <begin position="435"/>
        <end position="656"/>
    </location>
</feature>
<dbReference type="GO" id="GO:0042973">
    <property type="term" value="F:glucan endo-1,3-beta-D-glucosidase activity"/>
    <property type="evidence" value="ECO:0007669"/>
    <property type="project" value="UniProtKB-EC"/>
</dbReference>
<dbReference type="GO" id="GO:0009986">
    <property type="term" value="C:cell surface"/>
    <property type="evidence" value="ECO:0007669"/>
    <property type="project" value="TreeGrafter"/>
</dbReference>
<feature type="compositionally biased region" description="Polar residues" evidence="15">
    <location>
        <begin position="593"/>
        <end position="610"/>
    </location>
</feature>
<keyword evidence="7" id="KW-0472">Membrane</keyword>
<evidence type="ECO:0000256" key="3">
    <source>
        <dbReference type="ARBA" id="ARBA00008773"/>
    </source>
</evidence>
<dbReference type="STRING" id="133381.A0A2T9ZK08"/>
<dbReference type="AlphaFoldDB" id="A0A2T9ZK08"/>
<comment type="function">
    <text evidence="12">Glucanases play a role in cell expansion during growth, in cell-cell fusion during mating, and in spore release during sporulation. This enzyme may be involved in beta-glucan degradation. Active on laminarin and lichenan.</text>
</comment>
<reference evidence="17 18" key="1">
    <citation type="journal article" date="2018" name="MBio">
        <title>Comparative Genomics Reveals the Core Gene Toolbox for the Fungus-Insect Symbiosis.</title>
        <authorList>
            <person name="Wang Y."/>
            <person name="Stata M."/>
            <person name="Wang W."/>
            <person name="Stajich J.E."/>
            <person name="White M.M."/>
            <person name="Moncalvo J.M."/>
        </authorList>
    </citation>
    <scope>NUCLEOTIDE SEQUENCE [LARGE SCALE GENOMIC DNA]</scope>
    <source>
        <strain evidence="17 18">SC-DP-2</strain>
    </source>
</reference>
<evidence type="ECO:0000256" key="2">
    <source>
        <dbReference type="ARBA" id="ARBA00004401"/>
    </source>
</evidence>
<feature type="chain" id="PRO_5015463791" description="glucan endo-1,3-beta-D-glucosidase" evidence="16">
    <location>
        <begin position="19"/>
        <end position="716"/>
    </location>
</feature>
<evidence type="ECO:0000256" key="10">
    <source>
        <dbReference type="ARBA" id="ARBA00023316"/>
    </source>
</evidence>
<accession>A0A2T9ZK08</accession>
<evidence type="ECO:0000256" key="5">
    <source>
        <dbReference type="ARBA" id="ARBA00022475"/>
    </source>
</evidence>
<keyword evidence="11" id="KW-0624">Polysaccharide degradation</keyword>
<keyword evidence="5" id="KW-1003">Cell membrane</keyword>
<evidence type="ECO:0000256" key="8">
    <source>
        <dbReference type="ARBA" id="ARBA00023180"/>
    </source>
</evidence>
<dbReference type="Gene3D" id="3.20.20.80">
    <property type="entry name" value="Glycosidases"/>
    <property type="match status" value="1"/>
</dbReference>
<dbReference type="PANTHER" id="PTHR16631:SF17">
    <property type="entry name" value="GLUCAN ENDO-1,3-BETA-GLUCOSIDASE BTGC"/>
    <property type="match status" value="1"/>
</dbReference>
<gene>
    <name evidence="17" type="ORF">BB560_000521</name>
</gene>
<comment type="caution">
    <text evidence="17">The sequence shown here is derived from an EMBL/GenBank/DDBJ whole genome shotgun (WGS) entry which is preliminary data.</text>
</comment>
<evidence type="ECO:0000256" key="1">
    <source>
        <dbReference type="ARBA" id="ARBA00000382"/>
    </source>
</evidence>
<evidence type="ECO:0000256" key="4">
    <source>
        <dbReference type="ARBA" id="ARBA00012780"/>
    </source>
</evidence>
<keyword evidence="8" id="KW-0325">Glycoprotein</keyword>
<protein>
    <recommendedName>
        <fullName evidence="4">glucan endo-1,3-beta-D-glucosidase</fullName>
        <ecNumber evidence="4">3.2.1.39</ecNumber>
    </recommendedName>
    <alternativeName>
        <fullName evidence="14">Endo-1,3-beta-glucanase btgC</fullName>
    </alternativeName>
    <alternativeName>
        <fullName evidence="13">Laminarinase btgC</fullName>
    </alternativeName>
</protein>
<dbReference type="GO" id="GO:0071555">
    <property type="term" value="P:cell wall organization"/>
    <property type="evidence" value="ECO:0007669"/>
    <property type="project" value="UniProtKB-KW"/>
</dbReference>
<evidence type="ECO:0000313" key="18">
    <source>
        <dbReference type="Proteomes" id="UP000245609"/>
    </source>
</evidence>
<dbReference type="EC" id="3.2.1.39" evidence="4"/>
<keyword evidence="6" id="KW-0378">Hydrolase</keyword>